<evidence type="ECO:0000313" key="2">
    <source>
        <dbReference type="Proteomes" id="UP000680866"/>
    </source>
</evidence>
<dbReference type="InterPro" id="IPR036291">
    <property type="entry name" value="NAD(P)-bd_dom_sf"/>
</dbReference>
<dbReference type="PANTHER" id="PTHR44147">
    <property type="entry name" value="DEHYDROGENASE/REDUCTASE SDR FAMILY MEMBER 1"/>
    <property type="match status" value="1"/>
</dbReference>
<dbReference type="Gene3D" id="3.40.50.720">
    <property type="entry name" value="NAD(P)-binding Rossmann-like Domain"/>
    <property type="match status" value="1"/>
</dbReference>
<keyword evidence="2" id="KW-1185">Reference proteome</keyword>
<dbReference type="SUPFAM" id="SSF51735">
    <property type="entry name" value="NAD(P)-binding Rossmann-fold domains"/>
    <property type="match status" value="1"/>
</dbReference>
<sequence length="304" mass="33320">MPDTLHGHVALVTGATRGAGRGMAVELGAAGATVYVTGRTTRATRSDIGRPETIEDTADLVTRAGGTGIAVRCDHTDPTDVRALADRISTEQDGRLDILVDDTWGGDHLIEWKPIWEHDLDNGLRAVRNALETHLVTLHTVLPLLIHRKQGLVCEITDGDGMFDNRYRGTMFYDLVKSAITRIGRTLHHEVHPHGITAVALTPGFLRSEDMLDRFGVTEDNWRDGITKDRFFAISETPHYIGRAVVALATDPDHARWSGQALSAGQLAAHYGFTDLDGSRPDATRFITDAYYGDKPDADAADYR</sequence>
<protein>
    <submittedName>
        <fullName evidence="1">Short-chain dehydrogenase</fullName>
    </submittedName>
</protein>
<reference evidence="1" key="1">
    <citation type="submission" date="2020-08" db="EMBL/GenBank/DDBJ databases">
        <title>Whole genome shotgun sequence of Polymorphospora rubra NBRC 101157.</title>
        <authorList>
            <person name="Komaki H."/>
            <person name="Tamura T."/>
        </authorList>
    </citation>
    <scope>NUCLEOTIDE SEQUENCE</scope>
    <source>
        <strain evidence="1">NBRC 101157</strain>
    </source>
</reference>
<dbReference type="KEGG" id="pry:Prubr_60820"/>
<proteinExistence type="predicted"/>
<dbReference type="PRINTS" id="PR00081">
    <property type="entry name" value="GDHRDH"/>
</dbReference>
<dbReference type="EMBL" id="AP023359">
    <property type="protein sequence ID" value="BCJ69061.1"/>
    <property type="molecule type" value="Genomic_DNA"/>
</dbReference>
<dbReference type="AlphaFoldDB" id="A0A810N5N8"/>
<evidence type="ECO:0000313" key="1">
    <source>
        <dbReference type="EMBL" id="BCJ69061.1"/>
    </source>
</evidence>
<dbReference type="NCBIfam" id="NF006159">
    <property type="entry name" value="PRK08303.1"/>
    <property type="match status" value="1"/>
</dbReference>
<name>A0A810N5N8_9ACTN</name>
<organism evidence="1 2">
    <name type="scientific">Polymorphospora rubra</name>
    <dbReference type="NCBI Taxonomy" id="338584"/>
    <lineage>
        <taxon>Bacteria</taxon>
        <taxon>Bacillati</taxon>
        <taxon>Actinomycetota</taxon>
        <taxon>Actinomycetes</taxon>
        <taxon>Micromonosporales</taxon>
        <taxon>Micromonosporaceae</taxon>
        <taxon>Polymorphospora</taxon>
    </lineage>
</organism>
<dbReference type="InterPro" id="IPR002347">
    <property type="entry name" value="SDR_fam"/>
</dbReference>
<accession>A0A810N5N8</accession>
<dbReference type="Proteomes" id="UP000680866">
    <property type="component" value="Chromosome"/>
</dbReference>
<gene>
    <name evidence="1" type="ORF">Prubr_60820</name>
</gene>
<dbReference type="PANTHER" id="PTHR44147:SF2">
    <property type="entry name" value="DEHYDROGENASE_REDUCTASE SDR FAMILY MEMBER 1"/>
    <property type="match status" value="1"/>
</dbReference>
<dbReference type="Pfam" id="PF00106">
    <property type="entry name" value="adh_short"/>
    <property type="match status" value="1"/>
</dbReference>
<dbReference type="RefSeq" id="WP_212818186.1">
    <property type="nucleotide sequence ID" value="NZ_AP023359.1"/>
</dbReference>